<dbReference type="GO" id="GO:0004497">
    <property type="term" value="F:monooxygenase activity"/>
    <property type="evidence" value="ECO:0007669"/>
    <property type="project" value="UniProtKB-KW"/>
</dbReference>
<feature type="domain" description="FAD-binding" evidence="1">
    <location>
        <begin position="7"/>
        <end position="345"/>
    </location>
</feature>
<dbReference type="PANTHER" id="PTHR46865:SF2">
    <property type="entry name" value="MONOOXYGENASE"/>
    <property type="match status" value="1"/>
</dbReference>
<accession>A0ABV9EPP2</accession>
<dbReference type="Gene3D" id="3.50.50.60">
    <property type="entry name" value="FAD/NAD(P)-binding domain"/>
    <property type="match status" value="1"/>
</dbReference>
<dbReference type="EMBL" id="JBHSFN010000035">
    <property type="protein sequence ID" value="MFC4591621.1"/>
    <property type="molecule type" value="Genomic_DNA"/>
</dbReference>
<dbReference type="Proteomes" id="UP001595891">
    <property type="component" value="Unassembled WGS sequence"/>
</dbReference>
<keyword evidence="3" id="KW-1185">Reference proteome</keyword>
<dbReference type="SUPFAM" id="SSF51905">
    <property type="entry name" value="FAD/NAD(P)-binding domain"/>
    <property type="match status" value="1"/>
</dbReference>
<dbReference type="Gene3D" id="3.30.9.10">
    <property type="entry name" value="D-Amino Acid Oxidase, subunit A, domain 2"/>
    <property type="match status" value="1"/>
</dbReference>
<dbReference type="InterPro" id="IPR002938">
    <property type="entry name" value="FAD-bd"/>
</dbReference>
<dbReference type="InterPro" id="IPR036188">
    <property type="entry name" value="FAD/NAD-bd_sf"/>
</dbReference>
<protein>
    <submittedName>
        <fullName evidence="2">FAD-dependent monooxygenase</fullName>
    </submittedName>
</protein>
<evidence type="ECO:0000259" key="1">
    <source>
        <dbReference type="Pfam" id="PF01494"/>
    </source>
</evidence>
<organism evidence="2 3">
    <name type="scientific">Sphaerisporangium corydalis</name>
    <dbReference type="NCBI Taxonomy" id="1441875"/>
    <lineage>
        <taxon>Bacteria</taxon>
        <taxon>Bacillati</taxon>
        <taxon>Actinomycetota</taxon>
        <taxon>Actinomycetes</taxon>
        <taxon>Streptosporangiales</taxon>
        <taxon>Streptosporangiaceae</taxon>
        <taxon>Sphaerisporangium</taxon>
    </lineage>
</organism>
<dbReference type="PRINTS" id="PR00420">
    <property type="entry name" value="RNGMNOXGNASE"/>
</dbReference>
<dbReference type="RefSeq" id="WP_262847024.1">
    <property type="nucleotide sequence ID" value="NZ_JANZYP010000056.1"/>
</dbReference>
<keyword evidence="2" id="KW-0560">Oxidoreductase</keyword>
<comment type="caution">
    <text evidence="2">The sequence shown here is derived from an EMBL/GenBank/DDBJ whole genome shotgun (WGS) entry which is preliminary data.</text>
</comment>
<dbReference type="PANTHER" id="PTHR46865">
    <property type="entry name" value="OXIDOREDUCTASE-RELATED"/>
    <property type="match status" value="1"/>
</dbReference>
<reference evidence="3" key="1">
    <citation type="journal article" date="2019" name="Int. J. Syst. Evol. Microbiol.">
        <title>The Global Catalogue of Microorganisms (GCM) 10K type strain sequencing project: providing services to taxonomists for standard genome sequencing and annotation.</title>
        <authorList>
            <consortium name="The Broad Institute Genomics Platform"/>
            <consortium name="The Broad Institute Genome Sequencing Center for Infectious Disease"/>
            <person name="Wu L."/>
            <person name="Ma J."/>
        </authorList>
    </citation>
    <scope>NUCLEOTIDE SEQUENCE [LARGE SCALE GENOMIC DNA]</scope>
    <source>
        <strain evidence="3">CCUG 49560</strain>
    </source>
</reference>
<dbReference type="InterPro" id="IPR051704">
    <property type="entry name" value="FAD_aromatic-hydroxylase"/>
</dbReference>
<proteinExistence type="predicted"/>
<name>A0ABV9EPP2_9ACTN</name>
<evidence type="ECO:0000313" key="2">
    <source>
        <dbReference type="EMBL" id="MFC4591621.1"/>
    </source>
</evidence>
<dbReference type="Pfam" id="PF01494">
    <property type="entry name" value="FAD_binding_3"/>
    <property type="match status" value="1"/>
</dbReference>
<sequence length="409" mass="44701">MTTRNRDVLISGASVTGPVLAYWLARYGFRPVVVERAKAPREGGYPIDVRGQGVDVAGRMGVLPELRRASVEMAALTFVDREGRRSGGFDARALREALPTGDIELPRGDLVRILHEATWGDVEYVYDDSIKTLDQDDDGVTVSFERGAARRFDLVIGADGLHSIVRRLAFGEESRFIHHLGSYVAAADVPKELVTGRYGEDDQVVLYNEPGRMAGIYSYLDRATGIFVFRPPGPVTGERDGDRQRRLLAEAFAVSGWQVPELLAAVTAAPDFYFDSVSQIRMTPWSRGRVALAGDAAHCPALLSGQGTTLAMVGAYVLAGELHAAGGDHHRAFARYEAEHRAVVAKGQARVKEGDSRLVPATARRIRTRNRLSRLAGLAVAAAPLLRLTHRPAPRLRHYDDKNLPMTGV</sequence>
<gene>
    <name evidence="2" type="ORF">ACFO8L_36395</name>
</gene>
<evidence type="ECO:0000313" key="3">
    <source>
        <dbReference type="Proteomes" id="UP001595891"/>
    </source>
</evidence>
<keyword evidence="2" id="KW-0503">Monooxygenase</keyword>